<dbReference type="InterPro" id="IPR002925">
    <property type="entry name" value="Dienelactn_hydro"/>
</dbReference>
<reference evidence="2" key="1">
    <citation type="submission" date="2022-11" db="EMBL/GenBank/DDBJ databases">
        <authorList>
            <person name="Petersen C."/>
        </authorList>
    </citation>
    <scope>NUCLEOTIDE SEQUENCE</scope>
    <source>
        <strain evidence="2">IBT 30069</strain>
    </source>
</reference>
<comment type="caution">
    <text evidence="2">The sequence shown here is derived from an EMBL/GenBank/DDBJ whole genome shotgun (WGS) entry which is preliminary data.</text>
</comment>
<dbReference type="Proteomes" id="UP001149165">
    <property type="component" value="Unassembled WGS sequence"/>
</dbReference>
<protein>
    <recommendedName>
        <fullName evidence="1">Dienelactone hydrolase domain-containing protein</fullName>
    </recommendedName>
</protein>
<dbReference type="AlphaFoldDB" id="A0A9W9F5B8"/>
<name>A0A9W9F5B8_9EURO</name>
<reference evidence="2" key="2">
    <citation type="journal article" date="2023" name="IMA Fungus">
        <title>Comparative genomic study of the Penicillium genus elucidates a diverse pangenome and 15 lateral gene transfer events.</title>
        <authorList>
            <person name="Petersen C."/>
            <person name="Sorensen T."/>
            <person name="Nielsen M.R."/>
            <person name="Sondergaard T.E."/>
            <person name="Sorensen J.L."/>
            <person name="Fitzpatrick D.A."/>
            <person name="Frisvad J.C."/>
            <person name="Nielsen K.L."/>
        </authorList>
    </citation>
    <scope>NUCLEOTIDE SEQUENCE</scope>
    <source>
        <strain evidence="2">IBT 30069</strain>
    </source>
</reference>
<dbReference type="InterPro" id="IPR029058">
    <property type="entry name" value="AB_hydrolase_fold"/>
</dbReference>
<dbReference type="GO" id="GO:0017000">
    <property type="term" value="P:antibiotic biosynthetic process"/>
    <property type="evidence" value="ECO:0007669"/>
    <property type="project" value="UniProtKB-ARBA"/>
</dbReference>
<evidence type="ECO:0000313" key="3">
    <source>
        <dbReference type="Proteomes" id="UP001149165"/>
    </source>
</evidence>
<evidence type="ECO:0000259" key="1">
    <source>
        <dbReference type="Pfam" id="PF01738"/>
    </source>
</evidence>
<feature type="domain" description="Dienelactone hydrolase" evidence="1">
    <location>
        <begin position="31"/>
        <end position="243"/>
    </location>
</feature>
<sequence>MAPNELSQCCITGSLHEGEAKGNVQDIQNISTYIAYPPDKSTKNAILIITDVIGHKFINAQLIADQFAAKGYFVIMPDMFNGDSVPLNRPEGFKIMDWVKNHLPAQTEPIINTVLKEMRESMGCERIGGVGYCFGGKYVCRYLKPGQLDVGYIAHPTMLEGEELKEIQGPLSISAAVRDFVFVTAKRHECEEILDQLEMPYQINLFSDVEHGFTVRCDLSKPRQKFAKEQAFDQAVSWFDQYLKE</sequence>
<dbReference type="SUPFAM" id="SSF53474">
    <property type="entry name" value="alpha/beta-Hydrolases"/>
    <property type="match status" value="1"/>
</dbReference>
<evidence type="ECO:0000313" key="2">
    <source>
        <dbReference type="EMBL" id="KAJ5093799.1"/>
    </source>
</evidence>
<dbReference type="Pfam" id="PF01738">
    <property type="entry name" value="DLH"/>
    <property type="match status" value="1"/>
</dbReference>
<dbReference type="GO" id="GO:0016787">
    <property type="term" value="F:hydrolase activity"/>
    <property type="evidence" value="ECO:0007669"/>
    <property type="project" value="InterPro"/>
</dbReference>
<dbReference type="PANTHER" id="PTHR17630">
    <property type="entry name" value="DIENELACTONE HYDROLASE"/>
    <property type="match status" value="1"/>
</dbReference>
<dbReference type="OrthoDB" id="17560at2759"/>
<proteinExistence type="predicted"/>
<gene>
    <name evidence="2" type="ORF">N7456_009660</name>
</gene>
<dbReference type="GO" id="GO:0072330">
    <property type="term" value="P:monocarboxylic acid biosynthetic process"/>
    <property type="evidence" value="ECO:0007669"/>
    <property type="project" value="UniProtKB-ARBA"/>
</dbReference>
<organism evidence="2 3">
    <name type="scientific">Penicillium angulare</name>
    <dbReference type="NCBI Taxonomy" id="116970"/>
    <lineage>
        <taxon>Eukaryota</taxon>
        <taxon>Fungi</taxon>
        <taxon>Dikarya</taxon>
        <taxon>Ascomycota</taxon>
        <taxon>Pezizomycotina</taxon>
        <taxon>Eurotiomycetes</taxon>
        <taxon>Eurotiomycetidae</taxon>
        <taxon>Eurotiales</taxon>
        <taxon>Aspergillaceae</taxon>
        <taxon>Penicillium</taxon>
    </lineage>
</organism>
<dbReference type="PANTHER" id="PTHR17630:SF44">
    <property type="entry name" value="PROTEIN AIM2"/>
    <property type="match status" value="1"/>
</dbReference>
<accession>A0A9W9F5B8</accession>
<keyword evidence="3" id="KW-1185">Reference proteome</keyword>
<dbReference type="EMBL" id="JAPQKH010000006">
    <property type="protein sequence ID" value="KAJ5093799.1"/>
    <property type="molecule type" value="Genomic_DNA"/>
</dbReference>
<dbReference type="Gene3D" id="3.40.50.1820">
    <property type="entry name" value="alpha/beta hydrolase"/>
    <property type="match status" value="1"/>
</dbReference>